<dbReference type="SUPFAM" id="SSF54001">
    <property type="entry name" value="Cysteine proteinases"/>
    <property type="match status" value="1"/>
</dbReference>
<dbReference type="EMBL" id="JADXDR010000064">
    <property type="protein sequence ID" value="KAI7841306.1"/>
    <property type="molecule type" value="Genomic_DNA"/>
</dbReference>
<dbReference type="InterPro" id="IPR013128">
    <property type="entry name" value="Peptidase_C1A"/>
</dbReference>
<dbReference type="InterPro" id="IPR013201">
    <property type="entry name" value="Prot_inhib_I29"/>
</dbReference>
<name>A0AAD5DS61_9CHLO</name>
<dbReference type="PANTHER" id="PTHR12411">
    <property type="entry name" value="CYSTEINE PROTEASE FAMILY C1-RELATED"/>
    <property type="match status" value="1"/>
</dbReference>
<keyword evidence="3" id="KW-0732">Signal</keyword>
<dbReference type="Pfam" id="PF00112">
    <property type="entry name" value="Peptidase_C1"/>
    <property type="match status" value="1"/>
</dbReference>
<dbReference type="SMART" id="SM00645">
    <property type="entry name" value="Pept_C1"/>
    <property type="match status" value="1"/>
</dbReference>
<dbReference type="InterPro" id="IPR025661">
    <property type="entry name" value="Pept_asp_AS"/>
</dbReference>
<dbReference type="GO" id="GO:0008234">
    <property type="term" value="F:cysteine-type peptidase activity"/>
    <property type="evidence" value="ECO:0007669"/>
    <property type="project" value="InterPro"/>
</dbReference>
<dbReference type="SMART" id="SM00848">
    <property type="entry name" value="Inhibitor_I29"/>
    <property type="match status" value="1"/>
</dbReference>
<gene>
    <name evidence="6" type="ORF">COHA_004925</name>
</gene>
<dbReference type="Proteomes" id="UP001205105">
    <property type="component" value="Unassembled WGS sequence"/>
</dbReference>
<dbReference type="InterPro" id="IPR000668">
    <property type="entry name" value="Peptidase_C1A_C"/>
</dbReference>
<evidence type="ECO:0000256" key="2">
    <source>
        <dbReference type="SAM" id="MobiDB-lite"/>
    </source>
</evidence>
<feature type="region of interest" description="Disordered" evidence="2">
    <location>
        <begin position="125"/>
        <end position="146"/>
    </location>
</feature>
<feature type="signal peptide" evidence="3">
    <location>
        <begin position="1"/>
        <end position="22"/>
    </location>
</feature>
<keyword evidence="7" id="KW-1185">Reference proteome</keyword>
<feature type="chain" id="PRO_5042150596" evidence="3">
    <location>
        <begin position="23"/>
        <end position="349"/>
    </location>
</feature>
<comment type="similarity">
    <text evidence="1">Belongs to the peptidase C1 family.</text>
</comment>
<evidence type="ECO:0000259" key="5">
    <source>
        <dbReference type="SMART" id="SM00848"/>
    </source>
</evidence>
<feature type="domain" description="Peptidase C1A papain C-terminal" evidence="4">
    <location>
        <begin position="141"/>
        <end position="349"/>
    </location>
</feature>
<reference evidence="6" key="1">
    <citation type="submission" date="2020-11" db="EMBL/GenBank/DDBJ databases">
        <title>Chlorella ohadii genome sequencing and assembly.</title>
        <authorList>
            <person name="Murik O."/>
            <person name="Treves H."/>
            <person name="Kedem I."/>
            <person name="Shotland Y."/>
            <person name="Kaplan A."/>
        </authorList>
    </citation>
    <scope>NUCLEOTIDE SEQUENCE</scope>
    <source>
        <strain evidence="6">1</strain>
    </source>
</reference>
<evidence type="ECO:0000256" key="3">
    <source>
        <dbReference type="SAM" id="SignalP"/>
    </source>
</evidence>
<dbReference type="InterPro" id="IPR038765">
    <property type="entry name" value="Papain-like_cys_pep_sf"/>
</dbReference>
<proteinExistence type="inferred from homology"/>
<evidence type="ECO:0000313" key="7">
    <source>
        <dbReference type="Proteomes" id="UP001205105"/>
    </source>
</evidence>
<feature type="compositionally biased region" description="Pro residues" evidence="2">
    <location>
        <begin position="130"/>
        <end position="140"/>
    </location>
</feature>
<accession>A0AAD5DS61</accession>
<dbReference type="GO" id="GO:0006508">
    <property type="term" value="P:proteolysis"/>
    <property type="evidence" value="ECO:0007669"/>
    <property type="project" value="InterPro"/>
</dbReference>
<evidence type="ECO:0000259" key="4">
    <source>
        <dbReference type="SMART" id="SM00645"/>
    </source>
</evidence>
<dbReference type="PROSITE" id="PS00640">
    <property type="entry name" value="THIOL_PROTEASE_ASN"/>
    <property type="match status" value="1"/>
</dbReference>
<dbReference type="Gene3D" id="1.10.287.2250">
    <property type="match status" value="1"/>
</dbReference>
<dbReference type="Pfam" id="PF08246">
    <property type="entry name" value="Inhibitor_I29"/>
    <property type="match status" value="1"/>
</dbReference>
<evidence type="ECO:0000313" key="6">
    <source>
        <dbReference type="EMBL" id="KAI7841306.1"/>
    </source>
</evidence>
<protein>
    <submittedName>
        <fullName evidence="6">Uncharacterized protein</fullName>
    </submittedName>
</protein>
<comment type="caution">
    <text evidence="6">The sequence shown here is derived from an EMBL/GenBank/DDBJ whole genome shotgun (WGS) entry which is preliminary data.</text>
</comment>
<feature type="domain" description="Cathepsin propeptide inhibitor" evidence="5">
    <location>
        <begin position="52"/>
        <end position="109"/>
    </location>
</feature>
<sequence>MRLWALWLCAACLAAELWIVHSKTHRFADQAEAKREALLLKQQTKEERKAEFKQWMADFKKGYGGLEEEEEKFNIWNANMEETVDLNIRAKGTTFYGANALFDMTKQEWAAKYLMNLPAQRPMRKLLGKPPKPGPSPVPPTIRSKDWRTTGKGAAMESKYLIQTGQAFDVSEQQLNDCLYGRDGCQGGWGGDVYYYAKATAVCPEGSYGYVSGGYGYSLTCQATACSSQGRIQITGNSKLKAAMTTSRYLSKWPSADFNPYVVYVAGYTDAFVKIQPSTNAIADANAGGIYVPHTSQVAGGHLVLLVGYDMTNNNSAYWYWIVKNSWGTGWGEQGYFKIQVTAKGSCGM</sequence>
<organism evidence="6 7">
    <name type="scientific">Chlorella ohadii</name>
    <dbReference type="NCBI Taxonomy" id="2649997"/>
    <lineage>
        <taxon>Eukaryota</taxon>
        <taxon>Viridiplantae</taxon>
        <taxon>Chlorophyta</taxon>
        <taxon>core chlorophytes</taxon>
        <taxon>Trebouxiophyceae</taxon>
        <taxon>Chlorellales</taxon>
        <taxon>Chlorellaceae</taxon>
        <taxon>Chlorella clade</taxon>
        <taxon>Chlorella</taxon>
    </lineage>
</organism>
<dbReference type="Gene3D" id="3.90.70.10">
    <property type="entry name" value="Cysteine proteinases"/>
    <property type="match status" value="1"/>
</dbReference>
<dbReference type="AlphaFoldDB" id="A0AAD5DS61"/>
<evidence type="ECO:0000256" key="1">
    <source>
        <dbReference type="ARBA" id="ARBA00008455"/>
    </source>
</evidence>